<feature type="binding site" evidence="10">
    <location>
        <position position="456"/>
    </location>
    <ligand>
        <name>Zn(2+)</name>
        <dbReference type="ChEBI" id="CHEBI:29105"/>
    </ligand>
</feature>
<keyword evidence="8 10" id="KW-0234">DNA repair</keyword>
<keyword evidence="10" id="KW-0464">Manganese</keyword>
<evidence type="ECO:0000256" key="12">
    <source>
        <dbReference type="SAM" id="MobiDB-lite"/>
    </source>
</evidence>
<dbReference type="InterPro" id="IPR001679">
    <property type="entry name" value="DNA_ligase"/>
</dbReference>
<dbReference type="GO" id="GO:0016874">
    <property type="term" value="F:ligase activity"/>
    <property type="evidence" value="ECO:0007669"/>
    <property type="project" value="UniProtKB-KW"/>
</dbReference>
<feature type="binding site" evidence="10">
    <location>
        <position position="453"/>
    </location>
    <ligand>
        <name>Zn(2+)</name>
        <dbReference type="ChEBI" id="CHEBI:29105"/>
    </ligand>
</feature>
<dbReference type="EC" id="6.5.1.2" evidence="10 11"/>
<dbReference type="SUPFAM" id="SSF50249">
    <property type="entry name" value="Nucleic acid-binding proteins"/>
    <property type="match status" value="1"/>
</dbReference>
<dbReference type="Proteomes" id="UP000824496">
    <property type="component" value="Chromosome"/>
</dbReference>
<evidence type="ECO:0000256" key="3">
    <source>
        <dbReference type="ARBA" id="ARBA00022723"/>
    </source>
</evidence>
<feature type="binding site" evidence="10">
    <location>
        <position position="359"/>
    </location>
    <ligand>
        <name>NAD(+)</name>
        <dbReference type="ChEBI" id="CHEBI:57540"/>
    </ligand>
</feature>
<dbReference type="Gene3D" id="3.40.50.10190">
    <property type="entry name" value="BRCT domain"/>
    <property type="match status" value="1"/>
</dbReference>
<dbReference type="InterPro" id="IPR001357">
    <property type="entry name" value="BRCT_dom"/>
</dbReference>
<feature type="binding site" evidence="10">
    <location>
        <position position="205"/>
    </location>
    <ligand>
        <name>NAD(+)</name>
        <dbReference type="ChEBI" id="CHEBI:57540"/>
    </ligand>
</feature>
<accession>A0ABN6K684</accession>
<dbReference type="InterPro" id="IPR010994">
    <property type="entry name" value="RuvA_2-like"/>
</dbReference>
<feature type="binding site" evidence="10">
    <location>
        <position position="472"/>
    </location>
    <ligand>
        <name>Zn(2+)</name>
        <dbReference type="ChEBI" id="CHEBI:29105"/>
    </ligand>
</feature>
<dbReference type="Gene3D" id="1.10.150.20">
    <property type="entry name" value="5' to 3' exonuclease, C-terminal subdomain"/>
    <property type="match status" value="2"/>
</dbReference>
<feature type="binding site" evidence="10">
    <location>
        <position position="145"/>
    </location>
    <ligand>
        <name>NAD(+)</name>
        <dbReference type="ChEBI" id="CHEBI:57540"/>
    </ligand>
</feature>
<comment type="cofactor">
    <cofactor evidence="10">
        <name>Mg(2+)</name>
        <dbReference type="ChEBI" id="CHEBI:18420"/>
    </cofactor>
    <cofactor evidence="10">
        <name>Mn(2+)</name>
        <dbReference type="ChEBI" id="CHEBI:29035"/>
    </cofactor>
</comment>
<feature type="binding site" evidence="10">
    <location>
        <position position="335"/>
    </location>
    <ligand>
        <name>NAD(+)</name>
        <dbReference type="ChEBI" id="CHEBI:57540"/>
    </ligand>
</feature>
<comment type="function">
    <text evidence="10">DNA ligase that catalyzes the formation of phosphodiester linkages between 5'-phosphoryl and 3'-hydroxyl groups in double-stranded DNA using NAD as a coenzyme and as the energy source for the reaction. It is essential for DNA replication and repair of damaged DNA.</text>
</comment>
<keyword evidence="7 10" id="KW-0520">NAD</keyword>
<evidence type="ECO:0000256" key="2">
    <source>
        <dbReference type="ARBA" id="ARBA00022705"/>
    </source>
</evidence>
<evidence type="ECO:0000256" key="8">
    <source>
        <dbReference type="ARBA" id="ARBA00023204"/>
    </source>
</evidence>
<dbReference type="NCBIfam" id="TIGR00575">
    <property type="entry name" value="dnlj"/>
    <property type="match status" value="1"/>
</dbReference>
<keyword evidence="1 10" id="KW-0436">Ligase</keyword>
<feature type="region of interest" description="Disordered" evidence="12">
    <location>
        <begin position="728"/>
        <end position="749"/>
    </location>
</feature>
<evidence type="ECO:0000256" key="11">
    <source>
        <dbReference type="RuleBase" id="RU000618"/>
    </source>
</evidence>
<dbReference type="InterPro" id="IPR004150">
    <property type="entry name" value="NAD_DNA_ligase_OB"/>
</dbReference>
<dbReference type="InterPro" id="IPR018239">
    <property type="entry name" value="DNA_ligase_AS"/>
</dbReference>
<evidence type="ECO:0000256" key="5">
    <source>
        <dbReference type="ARBA" id="ARBA00022833"/>
    </source>
</evidence>
<dbReference type="SMART" id="SM00532">
    <property type="entry name" value="LIGANc"/>
    <property type="match status" value="1"/>
</dbReference>
<dbReference type="SUPFAM" id="SSF47781">
    <property type="entry name" value="RuvA domain 2-like"/>
    <property type="match status" value="1"/>
</dbReference>
<keyword evidence="2 10" id="KW-0235">DNA replication</keyword>
<dbReference type="Gene3D" id="6.20.10.30">
    <property type="match status" value="1"/>
</dbReference>
<dbReference type="PROSITE" id="PS50172">
    <property type="entry name" value="BRCT"/>
    <property type="match status" value="1"/>
</dbReference>
<dbReference type="Gene3D" id="1.10.287.610">
    <property type="entry name" value="Helix hairpin bin"/>
    <property type="match status" value="1"/>
</dbReference>
<evidence type="ECO:0000256" key="9">
    <source>
        <dbReference type="ARBA" id="ARBA00034005"/>
    </source>
</evidence>
<gene>
    <name evidence="10 14" type="primary">ligA</name>
    <name evidence="14" type="ORF">MANAM107_18970</name>
</gene>
<dbReference type="CDD" id="cd00114">
    <property type="entry name" value="LIGANc"/>
    <property type="match status" value="1"/>
</dbReference>
<feature type="binding site" evidence="10">
    <location>
        <begin position="112"/>
        <end position="113"/>
    </location>
    <ligand>
        <name>NAD(+)</name>
        <dbReference type="ChEBI" id="CHEBI:57540"/>
    </ligand>
</feature>
<keyword evidence="4 10" id="KW-0227">DNA damage</keyword>
<comment type="catalytic activity">
    <reaction evidence="9 10 11">
        <text>NAD(+) + (deoxyribonucleotide)n-3'-hydroxyl + 5'-phospho-(deoxyribonucleotide)m = (deoxyribonucleotide)n+m + AMP + beta-nicotinamide D-nucleotide.</text>
        <dbReference type="EC" id="6.5.1.2"/>
    </reaction>
</comment>
<keyword evidence="15" id="KW-1185">Reference proteome</keyword>
<dbReference type="InterPro" id="IPR013839">
    <property type="entry name" value="DNAligase_adenylation"/>
</dbReference>
<feature type="active site" description="N6-AMP-lysine intermediate" evidence="10">
    <location>
        <position position="147"/>
    </location>
</feature>
<protein>
    <recommendedName>
        <fullName evidence="10 11">DNA ligase</fullName>
        <ecNumber evidence="10 11">6.5.1.2</ecNumber>
    </recommendedName>
    <alternativeName>
        <fullName evidence="10">Polydeoxyribonucleotide synthase [NAD(+)]</fullName>
    </alternativeName>
</protein>
<name>A0ABN6K684_9ACTO</name>
<dbReference type="Pfam" id="PF12826">
    <property type="entry name" value="HHH_2"/>
    <property type="match status" value="1"/>
</dbReference>
<dbReference type="InterPro" id="IPR013840">
    <property type="entry name" value="DNAligase_N"/>
</dbReference>
<reference evidence="14 15" key="1">
    <citation type="submission" date="2021-08" db="EMBL/GenBank/DDBJ databases">
        <title>Whole genome sequence of novel Actinomyces species strain MAS-1.</title>
        <authorList>
            <person name="Saito M."/>
            <person name="Kuwahara N."/>
            <person name="Takizawa T."/>
            <person name="Gotouda H."/>
            <person name="Ochiai T."/>
        </authorList>
    </citation>
    <scope>NUCLEOTIDE SEQUENCE [LARGE SCALE GENOMIC DNA]</scope>
    <source>
        <strain evidence="14 15">MAS-1</strain>
    </source>
</reference>
<dbReference type="SUPFAM" id="SSF52113">
    <property type="entry name" value="BRCT domain"/>
    <property type="match status" value="1"/>
</dbReference>
<feature type="binding site" evidence="10">
    <location>
        <begin position="63"/>
        <end position="67"/>
    </location>
    <ligand>
        <name>NAD(+)</name>
        <dbReference type="ChEBI" id="CHEBI:57540"/>
    </ligand>
</feature>
<keyword evidence="6 10" id="KW-0460">Magnesium</keyword>
<dbReference type="SUPFAM" id="SSF56091">
    <property type="entry name" value="DNA ligase/mRNA capping enzyme, catalytic domain"/>
    <property type="match status" value="1"/>
</dbReference>
<dbReference type="Pfam" id="PF03119">
    <property type="entry name" value="DNA_ligase_ZBD"/>
    <property type="match status" value="1"/>
</dbReference>
<dbReference type="PANTHER" id="PTHR23389">
    <property type="entry name" value="CHROMOSOME TRANSMISSION FIDELITY FACTOR 18"/>
    <property type="match status" value="1"/>
</dbReference>
<dbReference type="PANTHER" id="PTHR23389:SF9">
    <property type="entry name" value="DNA LIGASE"/>
    <property type="match status" value="1"/>
</dbReference>
<dbReference type="PROSITE" id="PS01056">
    <property type="entry name" value="DNA_LIGASE_N2"/>
    <property type="match status" value="1"/>
</dbReference>
<dbReference type="EMBL" id="AP025017">
    <property type="protein sequence ID" value="BDA65063.1"/>
    <property type="molecule type" value="Genomic_DNA"/>
</dbReference>
<dbReference type="NCBIfam" id="NF005932">
    <property type="entry name" value="PRK07956.1"/>
    <property type="match status" value="1"/>
</dbReference>
<feature type="binding site" evidence="10">
    <location>
        <position position="478"/>
    </location>
    <ligand>
        <name>Zn(2+)</name>
        <dbReference type="ChEBI" id="CHEBI:29105"/>
    </ligand>
</feature>
<dbReference type="RefSeq" id="WP_223907726.1">
    <property type="nucleotide sequence ID" value="NZ_AP025017.1"/>
</dbReference>
<dbReference type="InterPro" id="IPR033136">
    <property type="entry name" value="DNA_ligase_CS"/>
</dbReference>
<dbReference type="InterPro" id="IPR041663">
    <property type="entry name" value="DisA/LigA_HHH"/>
</dbReference>
<evidence type="ECO:0000256" key="6">
    <source>
        <dbReference type="ARBA" id="ARBA00022842"/>
    </source>
</evidence>
<evidence type="ECO:0000313" key="14">
    <source>
        <dbReference type="EMBL" id="BDA65063.1"/>
    </source>
</evidence>
<proteinExistence type="inferred from homology"/>
<feature type="compositionally biased region" description="Gly residues" evidence="12">
    <location>
        <begin position="736"/>
        <end position="749"/>
    </location>
</feature>
<dbReference type="CDD" id="cd17748">
    <property type="entry name" value="BRCT_DNA_ligase_like"/>
    <property type="match status" value="1"/>
</dbReference>
<evidence type="ECO:0000256" key="4">
    <source>
        <dbReference type="ARBA" id="ARBA00022763"/>
    </source>
</evidence>
<evidence type="ECO:0000256" key="7">
    <source>
        <dbReference type="ARBA" id="ARBA00023027"/>
    </source>
</evidence>
<sequence>MHTASPHETAPGAPAAPSRSGGAGGLSAIPADRRARWNELVLSIEGARDAYYNALDAQSPMSDAEYDRLYRELEELESVYPALAAAGSPTQSVGGRATTDFAPAPHHERMYSLQDVFSIEEVQEWAARMVAETGIPDEDLAMTAEVKIDGLAVALTYEDGVLTRAATRGDGTTGEDVTGNVRTIADVPRVLSGTGHPRLLEVRGEVYFPVKGFEAFNEARRSQNVEREASGAPLLQVFANPRNAAAGSLRQKNPAITASRPLSMIAHGVGAVILHDGQGPVAQQHEWYERLQAWGLPVSPYNAVVRGRAGREAYIERYAAHRHDLLHEIDGIVFKIDDRAVQRALGATSRVPRWAAAYKYPPEEVRTRLLDIDVQVGRTGRVTPFGIMEPVLVAGSRVARATLHNATEVVRKGVLIGDTVIVRKAGDVIPEILGPVPESRDGSERGFVMPEHCPSCGTRLAPAKDGDVDVRCPNTRSCPAQVTERIAHIGARGALDIEGLGDEAASALTRPDAGRTEALAALAAGHSLETERGSISIPAQELEAMAVSERVDAVAERIRAAGILEQPPVLDGEAGLFDLAEEDLREVFVWRAVTRRGTPTGDWRLSRFFWTKQVYAPDGRVKRPTAASRSTTAMLAQLRAARDRPLWRILVALSVRHVGPTAARALAERFGSLEALCQADEDQLAQVEGVGPTIAASWVAWREVDWHREILQRWKAAGVRMVDDGPTAAFPPAGAPGDGGGGAAAGAGAPGAQRTLEGLTIVVTGSLEGYTRDEAKEAIISRGGKAAGSVSKRTSYVVVGDKAGSKEAKARQLGLPILDEEGFTALLEGGPTAVDAGAAGGQSD</sequence>
<dbReference type="InterPro" id="IPR036420">
    <property type="entry name" value="BRCT_dom_sf"/>
</dbReference>
<feature type="domain" description="BRCT" evidence="13">
    <location>
        <begin position="751"/>
        <end position="828"/>
    </location>
</feature>
<dbReference type="Pfam" id="PF00533">
    <property type="entry name" value="BRCT"/>
    <property type="match status" value="1"/>
</dbReference>
<evidence type="ECO:0000256" key="1">
    <source>
        <dbReference type="ARBA" id="ARBA00022598"/>
    </source>
</evidence>
<dbReference type="PROSITE" id="PS01055">
    <property type="entry name" value="DNA_LIGASE_N1"/>
    <property type="match status" value="1"/>
</dbReference>
<dbReference type="Pfam" id="PF03120">
    <property type="entry name" value="OB_DNA_ligase"/>
    <property type="match status" value="1"/>
</dbReference>
<feature type="region of interest" description="Disordered" evidence="12">
    <location>
        <begin position="1"/>
        <end position="28"/>
    </location>
</feature>
<keyword evidence="5 10" id="KW-0862">Zinc</keyword>
<comment type="similarity">
    <text evidence="10">Belongs to the NAD-dependent DNA ligase family. LigA subfamily.</text>
</comment>
<evidence type="ECO:0000259" key="13">
    <source>
        <dbReference type="PROSITE" id="PS50172"/>
    </source>
</evidence>
<dbReference type="Gene3D" id="2.40.50.140">
    <property type="entry name" value="Nucleic acid-binding proteins"/>
    <property type="match status" value="1"/>
</dbReference>
<evidence type="ECO:0000313" key="15">
    <source>
        <dbReference type="Proteomes" id="UP000824496"/>
    </source>
</evidence>
<keyword evidence="3 10" id="KW-0479">Metal-binding</keyword>
<organism evidence="14 15">
    <name type="scientific">Actinomyces capricornis</name>
    <dbReference type="NCBI Taxonomy" id="2755559"/>
    <lineage>
        <taxon>Bacteria</taxon>
        <taxon>Bacillati</taxon>
        <taxon>Actinomycetota</taxon>
        <taxon>Actinomycetes</taxon>
        <taxon>Actinomycetales</taxon>
        <taxon>Actinomycetaceae</taxon>
        <taxon>Actinomyces</taxon>
    </lineage>
</organism>
<dbReference type="InterPro" id="IPR004149">
    <property type="entry name" value="Znf_DNAligase_C4"/>
</dbReference>
<dbReference type="SMART" id="SM00292">
    <property type="entry name" value="BRCT"/>
    <property type="match status" value="1"/>
</dbReference>
<evidence type="ECO:0000256" key="10">
    <source>
        <dbReference type="HAMAP-Rule" id="MF_01588"/>
    </source>
</evidence>
<dbReference type="Pfam" id="PF01653">
    <property type="entry name" value="DNA_ligase_aden"/>
    <property type="match status" value="1"/>
</dbReference>
<feature type="compositionally biased region" description="Low complexity" evidence="12">
    <location>
        <begin position="10"/>
        <end position="20"/>
    </location>
</feature>
<dbReference type="InterPro" id="IPR012340">
    <property type="entry name" value="NA-bd_OB-fold"/>
</dbReference>
<dbReference type="HAMAP" id="MF_01588">
    <property type="entry name" value="DNA_ligase_A"/>
    <property type="match status" value="1"/>
</dbReference>
<feature type="binding site" evidence="10">
    <location>
        <position position="168"/>
    </location>
    <ligand>
        <name>NAD(+)</name>
        <dbReference type="ChEBI" id="CHEBI:57540"/>
    </ligand>
</feature>
<dbReference type="Gene3D" id="3.30.470.30">
    <property type="entry name" value="DNA ligase/mRNA capping enzyme"/>
    <property type="match status" value="1"/>
</dbReference>